<proteinExistence type="predicted"/>
<dbReference type="RefSeq" id="WP_061423984.1">
    <property type="nucleotide sequence ID" value="NZ_CP036166.1"/>
</dbReference>
<dbReference type="Proteomes" id="UP000291398">
    <property type="component" value="Unassembled WGS sequence"/>
</dbReference>
<protein>
    <submittedName>
        <fullName evidence="2">Uncharacterized protein</fullName>
    </submittedName>
</protein>
<comment type="caution">
    <text evidence="2">The sequence shown here is derived from an EMBL/GenBank/DDBJ whole genome shotgun (WGS) entry which is preliminary data.</text>
</comment>
<dbReference type="EMBL" id="QAUO01000010">
    <property type="protein sequence ID" value="TAD35335.1"/>
    <property type="molecule type" value="Genomic_DNA"/>
</dbReference>
<dbReference type="EMBL" id="AAMJTU010000015">
    <property type="protein sequence ID" value="EDI0827989.1"/>
    <property type="molecule type" value="Genomic_DNA"/>
</dbReference>
<evidence type="ECO:0000313" key="1">
    <source>
        <dbReference type="EMBL" id="EDI0827989.1"/>
    </source>
</evidence>
<dbReference type="AlphaFoldDB" id="A0A4Q8PH65"/>
<reference evidence="1" key="2">
    <citation type="submission" date="2018-07" db="EMBL/GenBank/DDBJ databases">
        <authorList>
            <person name="Ashton P.M."/>
            <person name="Dallman T."/>
            <person name="Nair S."/>
            <person name="De Pinna E."/>
            <person name="Peters T."/>
            <person name="Grant K."/>
        </authorList>
    </citation>
    <scope>NUCLEOTIDE SEQUENCE</scope>
    <source>
        <strain evidence="1">348754</strain>
    </source>
</reference>
<accession>A0A4Q8PH65</accession>
<sequence>MGICPQKTIVNFASYVQELAKENKVTANRDVMSRMAVTITALTGDFVELDKIEQLLVKLKKKGILSKTEIL</sequence>
<evidence type="ECO:0000313" key="3">
    <source>
        <dbReference type="Proteomes" id="UP000291398"/>
    </source>
</evidence>
<evidence type="ECO:0000313" key="2">
    <source>
        <dbReference type="EMBL" id="TAD35335.1"/>
    </source>
</evidence>
<reference evidence="2 3" key="1">
    <citation type="submission" date="2018-04" db="EMBL/GenBank/DDBJ databases">
        <title>Comparative genomic analysis of various Salmonella enterica serotypes in Singapore.</title>
        <authorList>
            <person name="Kohli G.S."/>
            <person name="Zwe Y.H."/>
            <person name="Ding Y."/>
            <person name="Givskov M."/>
            <person name="Liang Y."/>
        </authorList>
    </citation>
    <scope>NUCLEOTIDE SEQUENCE [LARGE SCALE GENOMIC DNA]</scope>
    <source>
        <strain evidence="3">sg_m29</strain>
        <strain evidence="2">Sg_m29</strain>
    </source>
</reference>
<gene>
    <name evidence="1" type="ORF">CC874_09500</name>
    <name evidence="2" type="ORF">DBZ80_05635</name>
</gene>
<name>A0A4Q8PH65_SALET</name>
<organism evidence="2 3">
    <name type="scientific">Salmonella enterica subsp. enterica serovar Brancaster</name>
    <dbReference type="NCBI Taxonomy" id="2511819"/>
    <lineage>
        <taxon>Bacteria</taxon>
        <taxon>Pseudomonadati</taxon>
        <taxon>Pseudomonadota</taxon>
        <taxon>Gammaproteobacteria</taxon>
        <taxon>Enterobacterales</taxon>
        <taxon>Enterobacteriaceae</taxon>
        <taxon>Salmonella</taxon>
    </lineage>
</organism>